<dbReference type="PROSITE" id="PS50405">
    <property type="entry name" value="GST_CTER"/>
    <property type="match status" value="1"/>
</dbReference>
<protein>
    <recommendedName>
        <fullName evidence="6">Maleylacetoacetate isomerase</fullName>
    </recommendedName>
</protein>
<reference evidence="4 5" key="1">
    <citation type="submission" date="2014-03" db="EMBL/GenBank/DDBJ databases">
        <title>Draft Genome Sequence of Actibacterium mucosum KCTC 23349, a Marine Alphaproteobacterium with Complex Ionic Requirements Isolated from Mediterranean Seawater at Malvarrosa Beach, Valencia, Spain.</title>
        <authorList>
            <person name="Arahal D.R."/>
            <person name="Shao Z."/>
            <person name="Lai Q."/>
            <person name="Pujalte M.J."/>
        </authorList>
    </citation>
    <scope>NUCLEOTIDE SEQUENCE [LARGE SCALE GENOMIC DNA]</scope>
    <source>
        <strain evidence="4 5">KCTC 23349</strain>
    </source>
</reference>
<dbReference type="EMBL" id="JFKE01000005">
    <property type="protein sequence ID" value="KAJ54888.1"/>
    <property type="molecule type" value="Genomic_DNA"/>
</dbReference>
<dbReference type="InterPro" id="IPR005955">
    <property type="entry name" value="GST_Zeta"/>
</dbReference>
<name>A0A037ZFK6_9RHOB</name>
<dbReference type="Gene3D" id="1.20.1050.10">
    <property type="match status" value="1"/>
</dbReference>
<comment type="similarity">
    <text evidence="1">Belongs to the GST superfamily. Zeta family.</text>
</comment>
<dbReference type="SFLD" id="SFLDS00019">
    <property type="entry name" value="Glutathione_Transferase_(cytos"/>
    <property type="match status" value="1"/>
</dbReference>
<dbReference type="NCBIfam" id="TIGR01262">
    <property type="entry name" value="maiA"/>
    <property type="match status" value="1"/>
</dbReference>
<evidence type="ECO:0000256" key="1">
    <source>
        <dbReference type="ARBA" id="ARBA00010007"/>
    </source>
</evidence>
<dbReference type="Gene3D" id="3.40.30.10">
    <property type="entry name" value="Glutaredoxin"/>
    <property type="match status" value="1"/>
</dbReference>
<dbReference type="GO" id="GO:0006749">
    <property type="term" value="P:glutathione metabolic process"/>
    <property type="evidence" value="ECO:0007669"/>
    <property type="project" value="TreeGrafter"/>
</dbReference>
<dbReference type="GO" id="GO:0016034">
    <property type="term" value="F:maleylacetoacetate isomerase activity"/>
    <property type="evidence" value="ECO:0007669"/>
    <property type="project" value="TreeGrafter"/>
</dbReference>
<feature type="domain" description="GST N-terminal" evidence="2">
    <location>
        <begin position="1"/>
        <end position="78"/>
    </location>
</feature>
<dbReference type="GO" id="GO:0006559">
    <property type="term" value="P:L-phenylalanine catabolic process"/>
    <property type="evidence" value="ECO:0007669"/>
    <property type="project" value="TreeGrafter"/>
</dbReference>
<organism evidence="4 5">
    <name type="scientific">Actibacterium mucosum KCTC 23349</name>
    <dbReference type="NCBI Taxonomy" id="1454373"/>
    <lineage>
        <taxon>Bacteria</taxon>
        <taxon>Pseudomonadati</taxon>
        <taxon>Pseudomonadota</taxon>
        <taxon>Alphaproteobacteria</taxon>
        <taxon>Rhodobacterales</taxon>
        <taxon>Roseobacteraceae</taxon>
        <taxon>Actibacterium</taxon>
    </lineage>
</organism>
<evidence type="ECO:0000313" key="4">
    <source>
        <dbReference type="EMBL" id="KAJ54888.1"/>
    </source>
</evidence>
<dbReference type="GO" id="GO:0005737">
    <property type="term" value="C:cytoplasm"/>
    <property type="evidence" value="ECO:0007669"/>
    <property type="project" value="InterPro"/>
</dbReference>
<sequence>MTVTLYSAAQNSAGERVRIALNLKGVAYDYVPMATLSRAERRARNPQGLMPTLQVGDAYITQSLAALEYIAAELPGPPLLPPDPVLAAQSRSVALAVCAEMHAITVRRVRRYLADEMQQDDTAIAAWYAHWTAKTFAALELQLAPHHRPGAFAFADYPTFADIALVPQMANARRFDCALDPYPTLQQIEAACTALPAFQAAQPARQPDYSAPPG</sequence>
<proteinExistence type="inferred from homology"/>
<dbReference type="PANTHER" id="PTHR42673">
    <property type="entry name" value="MALEYLACETOACETATE ISOMERASE"/>
    <property type="match status" value="1"/>
</dbReference>
<dbReference type="PROSITE" id="PS50404">
    <property type="entry name" value="GST_NTER"/>
    <property type="match status" value="1"/>
</dbReference>
<dbReference type="Proteomes" id="UP000026249">
    <property type="component" value="Unassembled WGS sequence"/>
</dbReference>
<dbReference type="RefSeq" id="WP_035259973.1">
    <property type="nucleotide sequence ID" value="NZ_JFKE01000005.1"/>
</dbReference>
<dbReference type="InterPro" id="IPR036282">
    <property type="entry name" value="Glutathione-S-Trfase_C_sf"/>
</dbReference>
<dbReference type="InterPro" id="IPR036249">
    <property type="entry name" value="Thioredoxin-like_sf"/>
</dbReference>
<dbReference type="InterPro" id="IPR004045">
    <property type="entry name" value="Glutathione_S-Trfase_N"/>
</dbReference>
<dbReference type="InterPro" id="IPR040079">
    <property type="entry name" value="Glutathione_S-Trfase"/>
</dbReference>
<dbReference type="AlphaFoldDB" id="A0A037ZFK6"/>
<dbReference type="OrthoDB" id="509852at2"/>
<dbReference type="InterPro" id="IPR010987">
    <property type="entry name" value="Glutathione-S-Trfase_C-like"/>
</dbReference>
<dbReference type="SUPFAM" id="SSF52833">
    <property type="entry name" value="Thioredoxin-like"/>
    <property type="match status" value="1"/>
</dbReference>
<evidence type="ECO:0008006" key="6">
    <source>
        <dbReference type="Google" id="ProtNLM"/>
    </source>
</evidence>
<comment type="caution">
    <text evidence="4">The sequence shown here is derived from an EMBL/GenBank/DDBJ whole genome shotgun (WGS) entry which is preliminary data.</text>
</comment>
<dbReference type="PANTHER" id="PTHR42673:SF4">
    <property type="entry name" value="MALEYLACETOACETATE ISOMERASE"/>
    <property type="match status" value="1"/>
</dbReference>
<evidence type="ECO:0000259" key="2">
    <source>
        <dbReference type="PROSITE" id="PS50404"/>
    </source>
</evidence>
<gene>
    <name evidence="4" type="ORF">ACMU_14080</name>
</gene>
<dbReference type="SUPFAM" id="SSF47616">
    <property type="entry name" value="GST C-terminal domain-like"/>
    <property type="match status" value="1"/>
</dbReference>
<dbReference type="Pfam" id="PF02798">
    <property type="entry name" value="GST_N"/>
    <property type="match status" value="1"/>
</dbReference>
<dbReference type="STRING" id="1454373.ACMU_14080"/>
<feature type="domain" description="GST C-terminal" evidence="3">
    <location>
        <begin position="83"/>
        <end position="211"/>
    </location>
</feature>
<dbReference type="GO" id="GO:0004364">
    <property type="term" value="F:glutathione transferase activity"/>
    <property type="evidence" value="ECO:0007669"/>
    <property type="project" value="TreeGrafter"/>
</dbReference>
<accession>A0A037ZFK6</accession>
<evidence type="ECO:0000259" key="3">
    <source>
        <dbReference type="PROSITE" id="PS50405"/>
    </source>
</evidence>
<evidence type="ECO:0000313" key="5">
    <source>
        <dbReference type="Proteomes" id="UP000026249"/>
    </source>
</evidence>
<dbReference type="SFLD" id="SFLDG00358">
    <property type="entry name" value="Main_(cytGST)"/>
    <property type="match status" value="1"/>
</dbReference>
<keyword evidence="5" id="KW-1185">Reference proteome</keyword>